<dbReference type="EMBL" id="ADKM02000031">
    <property type="protein sequence ID" value="EGC04254.1"/>
    <property type="molecule type" value="Genomic_DNA"/>
</dbReference>
<sequence length="132" mass="15318">MITKKYGKFTVVDEYSHTDYIDRENGVIITSVIINDGDVYISVIDAEDINGDFNPIGIKEKRYIINLYDSGDVHFTSPCGECKKYKSIKEMMKENKAAYDMLNRHDYRHVFDDGLDMISTIFKEYNSLHVNL</sequence>
<dbReference type="STRING" id="246199.CUS_5637"/>
<organism evidence="1 2">
    <name type="scientific">Ruminococcus albus 8</name>
    <dbReference type="NCBI Taxonomy" id="246199"/>
    <lineage>
        <taxon>Bacteria</taxon>
        <taxon>Bacillati</taxon>
        <taxon>Bacillota</taxon>
        <taxon>Clostridia</taxon>
        <taxon>Eubacteriales</taxon>
        <taxon>Oscillospiraceae</taxon>
        <taxon>Ruminococcus</taxon>
    </lineage>
</organism>
<keyword evidence="2" id="KW-1185">Reference proteome</keyword>
<dbReference type="RefSeq" id="WP_002847392.1">
    <property type="nucleotide sequence ID" value="NZ_ADKM02000031.1"/>
</dbReference>
<gene>
    <name evidence="1" type="ORF">CUS_5637</name>
</gene>
<name>E9S8Z2_RUMAL</name>
<evidence type="ECO:0000313" key="1">
    <source>
        <dbReference type="EMBL" id="EGC04254.1"/>
    </source>
</evidence>
<dbReference type="Proteomes" id="UP000004259">
    <property type="component" value="Unassembled WGS sequence"/>
</dbReference>
<protein>
    <submittedName>
        <fullName evidence="1">Uncharacterized protein</fullName>
    </submittedName>
</protein>
<accession>E9S8Z2</accession>
<comment type="caution">
    <text evidence="1">The sequence shown here is derived from an EMBL/GenBank/DDBJ whole genome shotgun (WGS) entry which is preliminary data.</text>
</comment>
<dbReference type="AlphaFoldDB" id="E9S8Z2"/>
<evidence type="ECO:0000313" key="2">
    <source>
        <dbReference type="Proteomes" id="UP000004259"/>
    </source>
</evidence>
<proteinExistence type="predicted"/>
<reference evidence="1 2" key="1">
    <citation type="submission" date="2011-02" db="EMBL/GenBank/DDBJ databases">
        <authorList>
            <person name="Nelson K.E."/>
            <person name="Sutton G."/>
            <person name="Torralba M."/>
            <person name="Durkin S."/>
            <person name="Harkins D."/>
            <person name="Montgomery R."/>
            <person name="Ziemer C."/>
            <person name="Klaassens E."/>
            <person name="Ocuiv P."/>
            <person name="Morrison M."/>
        </authorList>
    </citation>
    <scope>NUCLEOTIDE SEQUENCE [LARGE SCALE GENOMIC DNA]</scope>
    <source>
        <strain evidence="1 2">8</strain>
    </source>
</reference>